<keyword evidence="11" id="KW-0961">Cell wall biogenesis/degradation</keyword>
<keyword evidence="4 18" id="KW-0732">Signal</keyword>
<dbReference type="EMBL" id="WNWS01000543">
    <property type="protein sequence ID" value="KAE9966058.1"/>
    <property type="molecule type" value="Genomic_DNA"/>
</dbReference>
<keyword evidence="10 16" id="KW-0326">Glycosidase</keyword>
<dbReference type="SUPFAM" id="SSF51126">
    <property type="entry name" value="Pectin lyase-like"/>
    <property type="match status" value="1"/>
</dbReference>
<protein>
    <recommendedName>
        <fullName evidence="14">galacturonan 1,4-alpha-galacturonidase</fullName>
        <ecNumber evidence="14">3.2.1.67</ecNumber>
    </recommendedName>
</protein>
<dbReference type="GO" id="GO:0045490">
    <property type="term" value="P:pectin catabolic process"/>
    <property type="evidence" value="ECO:0007669"/>
    <property type="project" value="UniProtKB-ARBA"/>
</dbReference>
<evidence type="ECO:0000313" key="21">
    <source>
        <dbReference type="EMBL" id="KAE9974709.1"/>
    </source>
</evidence>
<gene>
    <name evidence="19" type="ORF">BLS_009217</name>
    <name evidence="21" type="ORF">EG327_008696</name>
    <name evidence="20" type="ORF">EG328_009204</name>
</gene>
<dbReference type="AlphaFoldDB" id="A0A8H3YV39"/>
<dbReference type="GO" id="GO:0005576">
    <property type="term" value="C:extracellular region"/>
    <property type="evidence" value="ECO:0007669"/>
    <property type="project" value="UniProtKB-SubCell"/>
</dbReference>
<dbReference type="InterPro" id="IPR000743">
    <property type="entry name" value="Glyco_hydro_28"/>
</dbReference>
<dbReference type="SMART" id="SM00710">
    <property type="entry name" value="PbH1"/>
    <property type="match status" value="5"/>
</dbReference>
<evidence type="ECO:0000256" key="18">
    <source>
        <dbReference type="SAM" id="SignalP"/>
    </source>
</evidence>
<dbReference type="InterPro" id="IPR012334">
    <property type="entry name" value="Pectin_lyas_fold"/>
</dbReference>
<evidence type="ECO:0000256" key="8">
    <source>
        <dbReference type="ARBA" id="ARBA00023180"/>
    </source>
</evidence>
<evidence type="ECO:0000313" key="20">
    <source>
        <dbReference type="EMBL" id="KAE9966058.1"/>
    </source>
</evidence>
<evidence type="ECO:0000256" key="1">
    <source>
        <dbReference type="ARBA" id="ARBA00004613"/>
    </source>
</evidence>
<keyword evidence="8" id="KW-0325">Glycoprotein</keyword>
<dbReference type="InterPro" id="IPR011050">
    <property type="entry name" value="Pectin_lyase_fold/virulence"/>
</dbReference>
<comment type="caution">
    <text evidence="21">The sequence shown here is derived from an EMBL/GenBank/DDBJ whole genome shotgun (WGS) entry which is preliminary data.</text>
</comment>
<sequence>MFWLSNPLALVLVGHFASHFVASYNIQEQKHCTVLPLGAPKNDVPQILKAFEDCNDGGKVIFPPKQTYRIAERVKVNIHNVEIEWSGIWLMTPDLDYWRNNSFPVAFQNHAAGIVFSGSNITINAHGIGGVHGNGEAWYNDEQAVTRPGRPMPFVLWNVSNVAVHGFNVWQPPLWSFSIMTGSNIEITNLYVNATARKAPPGKNWVQNTDGFDTMDVTNCTLSGLTYQGGDDCIAIKPRSYNIAVSNVTCRGGNGIAIGSLGQYEEDSSVVNVTVRDVKIQRFNEDMHNSAYIKTWVGVSLPQKGYESAGLPRGGGTGIVRNITFSNFEIEGADSGPSISQNSGNSDGSASGTSKMEVSEIVFENFHGYLSNAAKKKGMVGSVGCSKVKPCHDIAFKDIKLRLGKDATEDNLHGKCGNIAKGGVKGLSGGGCD</sequence>
<dbReference type="PANTHER" id="PTHR31736">
    <property type="match status" value="1"/>
</dbReference>
<name>A0A8H3YV39_VENIN</name>
<accession>A0A8H3YV39</accession>
<evidence type="ECO:0000256" key="6">
    <source>
        <dbReference type="ARBA" id="ARBA00022801"/>
    </source>
</evidence>
<comment type="function">
    <text evidence="13">Specific in hydrolyzing the terminal glycosidic bond of polygalacturonic acid and oligogalacturonates.</text>
</comment>
<dbReference type="GO" id="GO:0071555">
    <property type="term" value="P:cell wall organization"/>
    <property type="evidence" value="ECO:0007669"/>
    <property type="project" value="UniProtKB-KW"/>
</dbReference>
<evidence type="ECO:0000256" key="3">
    <source>
        <dbReference type="ARBA" id="ARBA00022525"/>
    </source>
</evidence>
<evidence type="ECO:0000256" key="5">
    <source>
        <dbReference type="ARBA" id="ARBA00022737"/>
    </source>
</evidence>
<evidence type="ECO:0000256" key="7">
    <source>
        <dbReference type="ARBA" id="ARBA00023157"/>
    </source>
</evidence>
<keyword evidence="23" id="KW-1185">Reference proteome</keyword>
<feature type="chain" id="PRO_5044691046" description="galacturonan 1,4-alpha-galacturonidase" evidence="18">
    <location>
        <begin position="24"/>
        <end position="433"/>
    </location>
</feature>
<feature type="region of interest" description="Disordered" evidence="17">
    <location>
        <begin position="334"/>
        <end position="353"/>
    </location>
</feature>
<comment type="subcellular location">
    <subcellularLocation>
        <location evidence="1">Secreted</location>
    </subcellularLocation>
</comment>
<keyword evidence="6 16" id="KW-0378">Hydrolase</keyword>
<evidence type="ECO:0000256" key="4">
    <source>
        <dbReference type="ARBA" id="ARBA00022729"/>
    </source>
</evidence>
<evidence type="ECO:0000256" key="13">
    <source>
        <dbReference type="ARBA" id="ARBA00037312"/>
    </source>
</evidence>
<evidence type="ECO:0000256" key="14">
    <source>
        <dbReference type="ARBA" id="ARBA00038933"/>
    </source>
</evidence>
<dbReference type="EMBL" id="WNWQ01000829">
    <property type="protein sequence ID" value="KAE9963505.1"/>
    <property type="molecule type" value="Genomic_DNA"/>
</dbReference>
<keyword evidence="12" id="KW-0624">Polysaccharide degradation</keyword>
<evidence type="ECO:0000313" key="22">
    <source>
        <dbReference type="Proteomes" id="UP000447873"/>
    </source>
</evidence>
<comment type="catalytic activity">
    <reaction evidence="15">
        <text>[(1-&gt;4)-alpha-D-galacturonosyl](n) + H2O = alpha-D-galacturonate + [(1-&gt;4)-alpha-D-galacturonosyl](n-1)</text>
        <dbReference type="Rhea" id="RHEA:14117"/>
        <dbReference type="Rhea" id="RHEA-COMP:14570"/>
        <dbReference type="Rhea" id="RHEA-COMP:14572"/>
        <dbReference type="ChEBI" id="CHEBI:15377"/>
        <dbReference type="ChEBI" id="CHEBI:58658"/>
        <dbReference type="ChEBI" id="CHEBI:140523"/>
        <dbReference type="EC" id="3.2.1.67"/>
    </reaction>
</comment>
<evidence type="ECO:0000313" key="19">
    <source>
        <dbReference type="EMBL" id="KAE9963505.1"/>
    </source>
</evidence>
<evidence type="ECO:0000256" key="17">
    <source>
        <dbReference type="SAM" id="MobiDB-lite"/>
    </source>
</evidence>
<feature type="compositionally biased region" description="Polar residues" evidence="17">
    <location>
        <begin position="337"/>
        <end position="353"/>
    </location>
</feature>
<keyword evidence="9" id="KW-0119">Carbohydrate metabolism</keyword>
<dbReference type="Gene3D" id="2.160.20.10">
    <property type="entry name" value="Single-stranded right-handed beta-helix, Pectin lyase-like"/>
    <property type="match status" value="1"/>
</dbReference>
<dbReference type="OrthoDB" id="339764at2759"/>
<keyword evidence="5" id="KW-0677">Repeat</keyword>
<dbReference type="Proteomes" id="UP000447873">
    <property type="component" value="Unassembled WGS sequence"/>
</dbReference>
<evidence type="ECO:0000313" key="23">
    <source>
        <dbReference type="Proteomes" id="UP000490939"/>
    </source>
</evidence>
<dbReference type="GO" id="GO:0047911">
    <property type="term" value="F:galacturan 1,4-alpha-galacturonidase activity"/>
    <property type="evidence" value="ECO:0007669"/>
    <property type="project" value="UniProtKB-EC"/>
</dbReference>
<reference evidence="21 23" key="1">
    <citation type="submission" date="2019-07" db="EMBL/GenBank/DDBJ databases">
        <title>Venturia inaequalis Genome Resource.</title>
        <authorList>
            <person name="Lichtner F.J."/>
        </authorList>
    </citation>
    <scope>NUCLEOTIDE SEQUENCE [LARGE SCALE GENOMIC DNA]</scope>
    <source>
        <strain evidence="20 22">120213</strain>
        <strain evidence="19">Bline_iso_100314</strain>
        <strain evidence="21 23">DMI_063113</strain>
    </source>
</reference>
<evidence type="ECO:0000256" key="15">
    <source>
        <dbReference type="ARBA" id="ARBA00048766"/>
    </source>
</evidence>
<organism evidence="21 23">
    <name type="scientific">Venturia inaequalis</name>
    <name type="common">Apple scab fungus</name>
    <dbReference type="NCBI Taxonomy" id="5025"/>
    <lineage>
        <taxon>Eukaryota</taxon>
        <taxon>Fungi</taxon>
        <taxon>Dikarya</taxon>
        <taxon>Ascomycota</taxon>
        <taxon>Pezizomycotina</taxon>
        <taxon>Dothideomycetes</taxon>
        <taxon>Pleosporomycetidae</taxon>
        <taxon>Venturiales</taxon>
        <taxon>Venturiaceae</taxon>
        <taxon>Venturia</taxon>
    </lineage>
</organism>
<dbReference type="Pfam" id="PF00295">
    <property type="entry name" value="Glyco_hydro_28"/>
    <property type="match status" value="1"/>
</dbReference>
<keyword evidence="7" id="KW-1015">Disulfide bond</keyword>
<dbReference type="PANTHER" id="PTHR31736:SF12">
    <property type="entry name" value="EXO-POLYGALACTURONASE, PUTATIVE-RELATED"/>
    <property type="match status" value="1"/>
</dbReference>
<dbReference type="Proteomes" id="UP000490939">
    <property type="component" value="Unassembled WGS sequence"/>
</dbReference>
<evidence type="ECO:0000256" key="12">
    <source>
        <dbReference type="ARBA" id="ARBA00023326"/>
    </source>
</evidence>
<feature type="signal peptide" evidence="18">
    <location>
        <begin position="1"/>
        <end position="23"/>
    </location>
</feature>
<evidence type="ECO:0000256" key="11">
    <source>
        <dbReference type="ARBA" id="ARBA00023316"/>
    </source>
</evidence>
<evidence type="ECO:0000256" key="9">
    <source>
        <dbReference type="ARBA" id="ARBA00023277"/>
    </source>
</evidence>
<dbReference type="EMBL" id="WNWR01000551">
    <property type="protein sequence ID" value="KAE9974709.1"/>
    <property type="molecule type" value="Genomic_DNA"/>
</dbReference>
<proteinExistence type="inferred from homology"/>
<evidence type="ECO:0000256" key="16">
    <source>
        <dbReference type="RuleBase" id="RU361169"/>
    </source>
</evidence>
<keyword evidence="3" id="KW-0964">Secreted</keyword>
<dbReference type="InterPro" id="IPR006626">
    <property type="entry name" value="PbH1"/>
</dbReference>
<dbReference type="Proteomes" id="UP000433883">
    <property type="component" value="Unassembled WGS sequence"/>
</dbReference>
<dbReference type="GO" id="GO:0004650">
    <property type="term" value="F:polygalacturonase activity"/>
    <property type="evidence" value="ECO:0007669"/>
    <property type="project" value="InterPro"/>
</dbReference>
<evidence type="ECO:0000256" key="2">
    <source>
        <dbReference type="ARBA" id="ARBA00008834"/>
    </source>
</evidence>
<dbReference type="EC" id="3.2.1.67" evidence="14"/>
<comment type="similarity">
    <text evidence="2 16">Belongs to the glycosyl hydrolase 28 family.</text>
</comment>
<evidence type="ECO:0000256" key="10">
    <source>
        <dbReference type="ARBA" id="ARBA00023295"/>
    </source>
</evidence>